<keyword evidence="22" id="KW-0511">Multifunctional enzyme</keyword>
<dbReference type="Pfam" id="PF00905">
    <property type="entry name" value="Transpeptidase"/>
    <property type="match status" value="1"/>
</dbReference>
<dbReference type="STRING" id="555778.Hneap_1936"/>
<comment type="catalytic activity">
    <reaction evidence="24">
        <text>Preferential cleavage: (Ac)2-L-Lys-D-Ala-|-D-Ala. Also transpeptidation of peptidyl-alanyl moieties that are N-acyl substituents of D-alanine.</text>
        <dbReference type="EC" id="3.4.16.4"/>
    </reaction>
</comment>
<evidence type="ECO:0000256" key="25">
    <source>
        <dbReference type="ARBA" id="ARBA00044770"/>
    </source>
</evidence>
<dbReference type="eggNOG" id="COG5009">
    <property type="taxonomic scope" value="Bacteria"/>
</dbReference>
<evidence type="ECO:0000256" key="26">
    <source>
        <dbReference type="ARBA" id="ARBA00049902"/>
    </source>
</evidence>
<evidence type="ECO:0000256" key="19">
    <source>
        <dbReference type="ARBA" id="ARBA00022989"/>
    </source>
</evidence>
<keyword evidence="11" id="KW-0645">Protease</keyword>
<evidence type="ECO:0000256" key="2">
    <source>
        <dbReference type="ARBA" id="ARBA00004249"/>
    </source>
</evidence>
<comment type="pathway">
    <text evidence="27">Glycan biosynthesis.</text>
</comment>
<evidence type="ECO:0000256" key="24">
    <source>
        <dbReference type="ARBA" id="ARBA00034000"/>
    </source>
</evidence>
<comment type="similarity">
    <text evidence="5">In the N-terminal section; belongs to the glycosyltransferase 51 family.</text>
</comment>
<evidence type="ECO:0000256" key="17">
    <source>
        <dbReference type="ARBA" id="ARBA00022968"/>
    </source>
</evidence>
<evidence type="ECO:0000256" key="16">
    <source>
        <dbReference type="ARBA" id="ARBA00022960"/>
    </source>
</evidence>
<dbReference type="InterPro" id="IPR023346">
    <property type="entry name" value="Lysozyme-like_dom_sf"/>
</dbReference>
<accession>D0L235</accession>
<organism evidence="32 33">
    <name type="scientific">Halothiobacillus neapolitanus (strain ATCC 23641 / DSM 15147 / CIP 104769 / NCIMB 8539 / c2)</name>
    <name type="common">Thiobacillus neapolitanus</name>
    <dbReference type="NCBI Taxonomy" id="555778"/>
    <lineage>
        <taxon>Bacteria</taxon>
        <taxon>Pseudomonadati</taxon>
        <taxon>Pseudomonadota</taxon>
        <taxon>Gammaproteobacteria</taxon>
        <taxon>Chromatiales</taxon>
        <taxon>Halothiobacillaceae</taxon>
        <taxon>Halothiobacillus</taxon>
    </lineage>
</organism>
<evidence type="ECO:0000259" key="31">
    <source>
        <dbReference type="Pfam" id="PF17092"/>
    </source>
</evidence>
<dbReference type="GO" id="GO:0008658">
    <property type="term" value="F:penicillin binding"/>
    <property type="evidence" value="ECO:0007669"/>
    <property type="project" value="InterPro"/>
</dbReference>
<evidence type="ECO:0000259" key="30">
    <source>
        <dbReference type="Pfam" id="PF00912"/>
    </source>
</evidence>
<dbReference type="GO" id="GO:0009002">
    <property type="term" value="F:serine-type D-Ala-D-Ala carboxypeptidase activity"/>
    <property type="evidence" value="ECO:0007669"/>
    <property type="project" value="UniProtKB-EC"/>
</dbReference>
<dbReference type="KEGG" id="hna:Hneap_1936"/>
<proteinExistence type="inferred from homology"/>
<evidence type="ECO:0000256" key="27">
    <source>
        <dbReference type="ARBA" id="ARBA00060592"/>
    </source>
</evidence>
<keyword evidence="20 28" id="KW-0472">Membrane</keyword>
<evidence type="ECO:0000256" key="18">
    <source>
        <dbReference type="ARBA" id="ARBA00022984"/>
    </source>
</evidence>
<evidence type="ECO:0000256" key="20">
    <source>
        <dbReference type="ARBA" id="ARBA00023136"/>
    </source>
</evidence>
<dbReference type="EC" id="3.4.16.4" evidence="6"/>
<keyword evidence="19 28" id="KW-1133">Transmembrane helix</keyword>
<dbReference type="SUPFAM" id="SSF53955">
    <property type="entry name" value="Lysozyme-like"/>
    <property type="match status" value="1"/>
</dbReference>
<keyword evidence="21" id="KW-0046">Antibiotic resistance</keyword>
<keyword evidence="13" id="KW-0808">Transferase</keyword>
<dbReference type="PANTHER" id="PTHR32282">
    <property type="entry name" value="BINDING PROTEIN TRANSPEPTIDASE, PUTATIVE-RELATED"/>
    <property type="match status" value="1"/>
</dbReference>
<evidence type="ECO:0000256" key="23">
    <source>
        <dbReference type="ARBA" id="ARBA00023316"/>
    </source>
</evidence>
<dbReference type="RefSeq" id="WP_012824791.1">
    <property type="nucleotide sequence ID" value="NC_013422.1"/>
</dbReference>
<dbReference type="Pfam" id="PF17092">
    <property type="entry name" value="PCB_OB"/>
    <property type="match status" value="1"/>
</dbReference>
<dbReference type="HOGENOM" id="CLU_006354_2_4_6"/>
<sequence>MKLIKFVVYVFGFLLIFSVGGVGILYQIYNNQLPDVQDLAAVQYQIPMRIYDADGGLIAEFGEKRRFPVTYAELPKVVVDAFTSAEDGGFFEHGGVDVQSLFRAAYELVKTGHKGQGGSTITMQVARNFFLGRQKTYSRKLMEILLAIKIEHTLSKEQILTLYLNKIFLGNRTYGVKAAAQVYFGKSLDKLTVAEAAMLASLPKAPSSVNPVSNPDKALARRAYVLGRMLALGKIDQASYDQAMQEPLPGHLFASSEIQTRAPFVAEMIRQKLFAQYGEKAYEMGLVVHTSINPKAQQVARMSLRDGLIAYDRRHGYRGAEDHWGSLLSDPKALLDKLQDTPVVGGLIPAVVLSVDPKTAVVLMPDGSKNSLGMDAVSWACRYESTDHCGPKPKLMGDVLKAGDLIRLQAEADQHWMLAEIPAASAGFVALDPETGAIRALVGGFDFAHDSKFNHVTQAERQPGSGFKPFLYSAALDHGFTLATMINDSPVVVKNGVKEGVDWRPQNYEKHFGGPMRLRMALVHSVNLVSIRLIEALGPENVLKYASRFGLPTQNWSPTPSMALGSYTLTPLELVGGFSAFVNGGFRITPYVITEVDNGDNAVLYSHPSVNLCDTCPMDSPDPSVAPRIITPQNAFLMRSALRDVVRMGTGVRAYRALKRDDIGGKTGTTNEQRDAWFTGFGPGWVATAWVGFDDNSPLGHREVGGTAALPIWTDFMKVMLPPPTDKPHVPPPGVTEVMINPDTGNRLPKGASGGVREYFDTTRGPADESGLSAPIPADVVPQNLMNDLF</sequence>
<evidence type="ECO:0000256" key="5">
    <source>
        <dbReference type="ARBA" id="ARBA00007739"/>
    </source>
</evidence>
<dbReference type="PANTHER" id="PTHR32282:SF27">
    <property type="entry name" value="PENICILLIN-BINDING PROTEIN 1A"/>
    <property type="match status" value="1"/>
</dbReference>
<feature type="domain" description="Penicillin-binding protein transpeptidase" evidence="29">
    <location>
        <begin position="427"/>
        <end position="683"/>
    </location>
</feature>
<comment type="function">
    <text evidence="1">Cell wall formation. Synthesis of cross-linked peptidoglycan from the lipid intermediates. The enzyme has a penicillin-insensitive transglycosylase N-terminal domain (formation of linear glycan strands) and a penicillin-sensitive transpeptidase C-terminal domain (cross-linking of the peptide subunits).</text>
</comment>
<evidence type="ECO:0000313" key="32">
    <source>
        <dbReference type="EMBL" id="ACX96758.1"/>
    </source>
</evidence>
<evidence type="ECO:0000256" key="6">
    <source>
        <dbReference type="ARBA" id="ARBA00012448"/>
    </source>
</evidence>
<evidence type="ECO:0000313" key="33">
    <source>
        <dbReference type="Proteomes" id="UP000009102"/>
    </source>
</evidence>
<dbReference type="InterPro" id="IPR050396">
    <property type="entry name" value="Glycosyltr_51/Transpeptidase"/>
</dbReference>
<dbReference type="SUPFAM" id="SSF56601">
    <property type="entry name" value="beta-lactamase/transpeptidase-like"/>
    <property type="match status" value="1"/>
</dbReference>
<dbReference type="NCBIfam" id="TIGR02074">
    <property type="entry name" value="PBP_1a_fam"/>
    <property type="match status" value="1"/>
</dbReference>
<keyword evidence="9" id="KW-0997">Cell inner membrane</keyword>
<dbReference type="Pfam" id="PF00912">
    <property type="entry name" value="Transgly"/>
    <property type="match status" value="1"/>
</dbReference>
<dbReference type="GO" id="GO:0005886">
    <property type="term" value="C:plasma membrane"/>
    <property type="evidence" value="ECO:0007669"/>
    <property type="project" value="UniProtKB-SubCell"/>
</dbReference>
<evidence type="ECO:0000256" key="22">
    <source>
        <dbReference type="ARBA" id="ARBA00023268"/>
    </source>
</evidence>
<keyword evidence="18" id="KW-0573">Peptidoglycan synthesis</keyword>
<evidence type="ECO:0000256" key="10">
    <source>
        <dbReference type="ARBA" id="ARBA00022645"/>
    </source>
</evidence>
<comment type="pathway">
    <text evidence="3">Cell wall biogenesis; peptidoglycan biosynthesis.</text>
</comment>
<evidence type="ECO:0000256" key="21">
    <source>
        <dbReference type="ARBA" id="ARBA00023251"/>
    </source>
</evidence>
<dbReference type="GO" id="GO:0006508">
    <property type="term" value="P:proteolysis"/>
    <property type="evidence" value="ECO:0007669"/>
    <property type="project" value="UniProtKB-KW"/>
</dbReference>
<name>D0L235_HALNC</name>
<evidence type="ECO:0000256" key="13">
    <source>
        <dbReference type="ARBA" id="ARBA00022679"/>
    </source>
</evidence>
<dbReference type="EMBL" id="CP001801">
    <property type="protein sequence ID" value="ACX96758.1"/>
    <property type="molecule type" value="Genomic_DNA"/>
</dbReference>
<reference evidence="32 33" key="1">
    <citation type="submission" date="2009-10" db="EMBL/GenBank/DDBJ databases">
        <title>Complete sequence of Halothiobacillus neapolitanus c2.</title>
        <authorList>
            <consortium name="US DOE Joint Genome Institute"/>
            <person name="Lucas S."/>
            <person name="Copeland A."/>
            <person name="Lapidus A."/>
            <person name="Glavina del Rio T."/>
            <person name="Tice H."/>
            <person name="Bruce D."/>
            <person name="Goodwin L."/>
            <person name="Pitluck S."/>
            <person name="Davenport K."/>
            <person name="Brettin T."/>
            <person name="Detter J.C."/>
            <person name="Han C."/>
            <person name="Tapia R."/>
            <person name="Larimer F."/>
            <person name="Land M."/>
            <person name="Hauser L."/>
            <person name="Kyrpides N."/>
            <person name="Mikhailova N."/>
            <person name="Kerfeld C."/>
            <person name="Cannon G."/>
            <person name="Heinhort S."/>
        </authorList>
    </citation>
    <scope>NUCLEOTIDE SEQUENCE [LARGE SCALE GENOMIC DNA]</scope>
    <source>
        <strain evidence="33">ATCC 23641 / c2</strain>
    </source>
</reference>
<dbReference type="InterPro" id="IPR012338">
    <property type="entry name" value="Beta-lactam/transpept-like"/>
</dbReference>
<dbReference type="EC" id="2.4.99.28" evidence="25"/>
<dbReference type="Gene3D" id="3.40.710.10">
    <property type="entry name" value="DD-peptidase/beta-lactamase superfamily"/>
    <property type="match status" value="2"/>
</dbReference>
<dbReference type="Proteomes" id="UP000009102">
    <property type="component" value="Chromosome"/>
</dbReference>
<evidence type="ECO:0000256" key="14">
    <source>
        <dbReference type="ARBA" id="ARBA00022692"/>
    </source>
</evidence>
<keyword evidence="8" id="KW-1003">Cell membrane</keyword>
<evidence type="ECO:0000256" key="4">
    <source>
        <dbReference type="ARBA" id="ARBA00007090"/>
    </source>
</evidence>
<dbReference type="InterPro" id="IPR001460">
    <property type="entry name" value="PCN-bd_Tpept"/>
</dbReference>
<dbReference type="InterPro" id="IPR036950">
    <property type="entry name" value="PBP_transglycosylase"/>
</dbReference>
<comment type="similarity">
    <text evidence="4">In the C-terminal section; belongs to the transpeptidase family.</text>
</comment>
<evidence type="ECO:0000256" key="7">
    <source>
        <dbReference type="ARBA" id="ARBA00018638"/>
    </source>
</evidence>
<evidence type="ECO:0000259" key="29">
    <source>
        <dbReference type="Pfam" id="PF00905"/>
    </source>
</evidence>
<keyword evidence="14 28" id="KW-0812">Transmembrane</keyword>
<keyword evidence="10" id="KW-0121">Carboxypeptidase</keyword>
<dbReference type="GO" id="GO:0008955">
    <property type="term" value="F:peptidoglycan glycosyltransferase activity"/>
    <property type="evidence" value="ECO:0007669"/>
    <property type="project" value="UniProtKB-EC"/>
</dbReference>
<dbReference type="AlphaFoldDB" id="D0L235"/>
<dbReference type="UniPathway" id="UPA00219"/>
<keyword evidence="16" id="KW-0133">Cell shape</keyword>
<protein>
    <recommendedName>
        <fullName evidence="7">Penicillin-binding protein 1A</fullName>
        <ecNumber evidence="25">2.4.99.28</ecNumber>
        <ecNumber evidence="6">3.4.16.4</ecNumber>
    </recommendedName>
</protein>
<dbReference type="OrthoDB" id="9766909at2"/>
<keyword evidence="17" id="KW-0735">Signal-anchor</keyword>
<dbReference type="GO" id="GO:0046677">
    <property type="term" value="P:response to antibiotic"/>
    <property type="evidence" value="ECO:0007669"/>
    <property type="project" value="UniProtKB-KW"/>
</dbReference>
<dbReference type="CAZy" id="GT51">
    <property type="family name" value="Glycosyltransferase Family 51"/>
</dbReference>
<comment type="catalytic activity">
    <reaction evidence="26">
        <text>[GlcNAc-(1-&gt;4)-Mur2Ac(oyl-L-Ala-gamma-D-Glu-L-Lys-D-Ala-D-Ala)](n)-di-trans,octa-cis-undecaprenyl diphosphate + beta-D-GlcNAc-(1-&gt;4)-Mur2Ac(oyl-L-Ala-gamma-D-Glu-L-Lys-D-Ala-D-Ala)-di-trans,octa-cis-undecaprenyl diphosphate = [GlcNAc-(1-&gt;4)-Mur2Ac(oyl-L-Ala-gamma-D-Glu-L-Lys-D-Ala-D-Ala)](n+1)-di-trans,octa-cis-undecaprenyl diphosphate + di-trans,octa-cis-undecaprenyl diphosphate + H(+)</text>
        <dbReference type="Rhea" id="RHEA:23708"/>
        <dbReference type="Rhea" id="RHEA-COMP:9602"/>
        <dbReference type="Rhea" id="RHEA-COMP:9603"/>
        <dbReference type="ChEBI" id="CHEBI:15378"/>
        <dbReference type="ChEBI" id="CHEBI:58405"/>
        <dbReference type="ChEBI" id="CHEBI:60033"/>
        <dbReference type="ChEBI" id="CHEBI:78435"/>
        <dbReference type="EC" id="2.4.99.28"/>
    </reaction>
</comment>
<evidence type="ECO:0000256" key="8">
    <source>
        <dbReference type="ARBA" id="ARBA00022475"/>
    </source>
</evidence>
<evidence type="ECO:0000256" key="3">
    <source>
        <dbReference type="ARBA" id="ARBA00004752"/>
    </source>
</evidence>
<dbReference type="InterPro" id="IPR031376">
    <property type="entry name" value="PCB_OB"/>
</dbReference>
<evidence type="ECO:0000256" key="15">
    <source>
        <dbReference type="ARBA" id="ARBA00022801"/>
    </source>
</evidence>
<dbReference type="GO" id="GO:0030288">
    <property type="term" value="C:outer membrane-bounded periplasmic space"/>
    <property type="evidence" value="ECO:0007669"/>
    <property type="project" value="TreeGrafter"/>
</dbReference>
<keyword evidence="33" id="KW-1185">Reference proteome</keyword>
<feature type="domain" description="Penicillin-binding protein OB-like" evidence="31">
    <location>
        <begin position="317"/>
        <end position="423"/>
    </location>
</feature>
<evidence type="ECO:0000256" key="28">
    <source>
        <dbReference type="SAM" id="Phobius"/>
    </source>
</evidence>
<evidence type="ECO:0000256" key="9">
    <source>
        <dbReference type="ARBA" id="ARBA00022519"/>
    </source>
</evidence>
<keyword evidence="12" id="KW-0328">Glycosyltransferase</keyword>
<comment type="subcellular location">
    <subcellularLocation>
        <location evidence="2">Cell inner membrane</location>
        <topology evidence="2">Single-pass type II membrane protein</topology>
    </subcellularLocation>
</comment>
<evidence type="ECO:0000256" key="11">
    <source>
        <dbReference type="ARBA" id="ARBA00022670"/>
    </source>
</evidence>
<dbReference type="InterPro" id="IPR001264">
    <property type="entry name" value="Glyco_trans_51"/>
</dbReference>
<dbReference type="GO" id="GO:0009252">
    <property type="term" value="P:peptidoglycan biosynthetic process"/>
    <property type="evidence" value="ECO:0007669"/>
    <property type="project" value="UniProtKB-UniPathway"/>
</dbReference>
<feature type="transmembrane region" description="Helical" evidence="28">
    <location>
        <begin position="7"/>
        <end position="29"/>
    </location>
</feature>
<evidence type="ECO:0000256" key="12">
    <source>
        <dbReference type="ARBA" id="ARBA00022676"/>
    </source>
</evidence>
<gene>
    <name evidence="32" type="ordered locus">Hneap_1936</name>
</gene>
<dbReference type="GO" id="GO:0008360">
    <property type="term" value="P:regulation of cell shape"/>
    <property type="evidence" value="ECO:0007669"/>
    <property type="project" value="UniProtKB-KW"/>
</dbReference>
<dbReference type="FunFam" id="1.10.3810.10:FF:000003">
    <property type="entry name" value="Penicillin-binding protein 1a"/>
    <property type="match status" value="1"/>
</dbReference>
<dbReference type="GO" id="GO:0071555">
    <property type="term" value="P:cell wall organization"/>
    <property type="evidence" value="ECO:0007669"/>
    <property type="project" value="UniProtKB-KW"/>
</dbReference>
<feature type="domain" description="Glycosyl transferase family 51" evidence="30">
    <location>
        <begin position="55"/>
        <end position="229"/>
    </location>
</feature>
<evidence type="ECO:0000256" key="1">
    <source>
        <dbReference type="ARBA" id="ARBA00002624"/>
    </source>
</evidence>
<dbReference type="Gene3D" id="1.10.3810.10">
    <property type="entry name" value="Biosynthetic peptidoglycan transglycosylase-like"/>
    <property type="match status" value="1"/>
</dbReference>
<keyword evidence="23" id="KW-0961">Cell wall biogenesis/degradation</keyword>
<keyword evidence="15" id="KW-0378">Hydrolase</keyword>